<proteinExistence type="predicted"/>
<evidence type="ECO:0000313" key="3">
    <source>
        <dbReference type="Proteomes" id="UP000095558"/>
    </source>
</evidence>
<keyword evidence="1" id="KW-0812">Transmembrane</keyword>
<feature type="transmembrane region" description="Helical" evidence="1">
    <location>
        <begin position="40"/>
        <end position="59"/>
    </location>
</feature>
<protein>
    <submittedName>
        <fullName evidence="2">Uncharacterized protein</fullName>
    </submittedName>
</protein>
<dbReference type="AlphaFoldDB" id="A0A174D452"/>
<reference evidence="2 3" key="1">
    <citation type="submission" date="2015-09" db="EMBL/GenBank/DDBJ databases">
        <authorList>
            <consortium name="Pathogen Informatics"/>
        </authorList>
    </citation>
    <scope>NUCLEOTIDE SEQUENCE [LARGE SCALE GENOMIC DNA]</scope>
    <source>
        <strain evidence="2 3">2789STDY5834855</strain>
    </source>
</reference>
<name>A0A174D452_9CLOT</name>
<sequence>MEELIGILLIVSPGFIVKKLKDLLVAKEEIKTDVENTIVSIIYSIPILIINLIILMIIYKVKTIQEITSKFSDISFILIYVIVTLISIVLVGYGLIFFSKKVNNDILNKVRKEIGEPERTNSLNPWQDFFKVEGNIPIRIFKGGELITQGFVKHWDVDGLDEKDIVLEYEDEIKKNPECFKRVKTTYYSVINDVVIQELYFDKEFLDNN</sequence>
<accession>A0A174D452</accession>
<evidence type="ECO:0000313" key="2">
    <source>
        <dbReference type="EMBL" id="CUO20421.1"/>
    </source>
</evidence>
<feature type="transmembrane region" description="Helical" evidence="1">
    <location>
        <begin position="71"/>
        <end position="98"/>
    </location>
</feature>
<keyword evidence="1" id="KW-0472">Membrane</keyword>
<dbReference type="Proteomes" id="UP000095558">
    <property type="component" value="Unassembled WGS sequence"/>
</dbReference>
<evidence type="ECO:0000256" key="1">
    <source>
        <dbReference type="SAM" id="Phobius"/>
    </source>
</evidence>
<gene>
    <name evidence="2" type="ORF">ERS852470_01701</name>
</gene>
<dbReference type="RefSeq" id="WP_055276336.1">
    <property type="nucleotide sequence ID" value="NZ_CYZV01000017.1"/>
</dbReference>
<keyword evidence="1" id="KW-1133">Transmembrane helix</keyword>
<dbReference type="EMBL" id="CYZV01000017">
    <property type="protein sequence ID" value="CUO20421.1"/>
    <property type="molecule type" value="Genomic_DNA"/>
</dbReference>
<organism evidence="2 3">
    <name type="scientific">Clostridium disporicum</name>
    <dbReference type="NCBI Taxonomy" id="84024"/>
    <lineage>
        <taxon>Bacteria</taxon>
        <taxon>Bacillati</taxon>
        <taxon>Bacillota</taxon>
        <taxon>Clostridia</taxon>
        <taxon>Eubacteriales</taxon>
        <taxon>Clostridiaceae</taxon>
        <taxon>Clostridium</taxon>
    </lineage>
</organism>